<evidence type="ECO:0000256" key="1">
    <source>
        <dbReference type="ARBA" id="ARBA00022737"/>
    </source>
</evidence>
<dbReference type="EMBL" id="NMUH01004674">
    <property type="protein sequence ID" value="MQM10444.1"/>
    <property type="molecule type" value="Genomic_DNA"/>
</dbReference>
<evidence type="ECO:0000256" key="2">
    <source>
        <dbReference type="PROSITE-ProRule" id="PRU00708"/>
    </source>
</evidence>
<keyword evidence="5" id="KW-1185">Reference proteome</keyword>
<feature type="compositionally biased region" description="Low complexity" evidence="3">
    <location>
        <begin position="19"/>
        <end position="30"/>
    </location>
</feature>
<accession>A0A843X1B1</accession>
<feature type="repeat" description="PPR" evidence="2">
    <location>
        <begin position="195"/>
        <end position="225"/>
    </location>
</feature>
<gene>
    <name evidence="4" type="ORF">Taro_043331</name>
</gene>
<dbReference type="PANTHER" id="PTHR45613:SF9">
    <property type="entry name" value="MITOCHONDRIAL GROUP I INTRON SPLICING FACTOR CCM1"/>
    <property type="match status" value="1"/>
</dbReference>
<dbReference type="InterPro" id="IPR002885">
    <property type="entry name" value="PPR_rpt"/>
</dbReference>
<feature type="repeat" description="PPR" evidence="2">
    <location>
        <begin position="160"/>
        <end position="194"/>
    </location>
</feature>
<dbReference type="NCBIfam" id="TIGR00756">
    <property type="entry name" value="PPR"/>
    <property type="match status" value="6"/>
</dbReference>
<feature type="repeat" description="PPR" evidence="2">
    <location>
        <begin position="260"/>
        <end position="294"/>
    </location>
</feature>
<dbReference type="SUPFAM" id="SSF81901">
    <property type="entry name" value="HCP-like"/>
    <property type="match status" value="1"/>
</dbReference>
<dbReference type="InterPro" id="IPR011990">
    <property type="entry name" value="TPR-like_helical_dom_sf"/>
</dbReference>
<feature type="repeat" description="PPR" evidence="2">
    <location>
        <begin position="302"/>
        <end position="336"/>
    </location>
</feature>
<dbReference type="Pfam" id="PF01535">
    <property type="entry name" value="PPR"/>
    <property type="match status" value="1"/>
</dbReference>
<dbReference type="Pfam" id="PF13041">
    <property type="entry name" value="PPR_2"/>
    <property type="match status" value="3"/>
</dbReference>
<dbReference type="OrthoDB" id="680059at2759"/>
<evidence type="ECO:0000313" key="4">
    <source>
        <dbReference type="EMBL" id="MQM10444.1"/>
    </source>
</evidence>
<dbReference type="PROSITE" id="PS51375">
    <property type="entry name" value="PPR"/>
    <property type="match status" value="5"/>
</dbReference>
<name>A0A843X1B1_COLES</name>
<feature type="repeat" description="PPR" evidence="2">
    <location>
        <begin position="337"/>
        <end position="371"/>
    </location>
</feature>
<proteinExistence type="predicted"/>
<dbReference type="AlphaFoldDB" id="A0A843X1B1"/>
<evidence type="ECO:0000313" key="5">
    <source>
        <dbReference type="Proteomes" id="UP000652761"/>
    </source>
</evidence>
<organism evidence="4 5">
    <name type="scientific">Colocasia esculenta</name>
    <name type="common">Wild taro</name>
    <name type="synonym">Arum esculentum</name>
    <dbReference type="NCBI Taxonomy" id="4460"/>
    <lineage>
        <taxon>Eukaryota</taxon>
        <taxon>Viridiplantae</taxon>
        <taxon>Streptophyta</taxon>
        <taxon>Embryophyta</taxon>
        <taxon>Tracheophyta</taxon>
        <taxon>Spermatophyta</taxon>
        <taxon>Magnoliopsida</taxon>
        <taxon>Liliopsida</taxon>
        <taxon>Araceae</taxon>
        <taxon>Aroideae</taxon>
        <taxon>Colocasieae</taxon>
        <taxon>Colocasia</taxon>
    </lineage>
</organism>
<comment type="caution">
    <text evidence="4">The sequence shown here is derived from an EMBL/GenBank/DDBJ whole genome shotgun (WGS) entry which is preliminary data.</text>
</comment>
<sequence>MAPALPVSRIWRMPPMAKTPGSAATVSTATSPPPPQAGVQQCPHDPPHLRYSEGFVREICGAKPLRIVQILNLFNSLLDPMRSPAPSAHTFSVLFSAMARGGHYGAVVSLYGRLARSADAGAYAQGFTRGIVINYCCRMGRLDVGLGVLGDMLKRGLSVATEVVNVLINGLCVEGRISDAEEMFERMPEMGCAPNIFTYNTFIKGLCRRGKNDIALGMLRSMQSQEGCCKPDVVGYSTSDKWEQAIEILKMVSEHRISPDVATFNVLVNYLCKQRRIRKALALFEFMVAKGVKPDRLGMSLDIFSYNSLIHGYCSLGKWERAVQLFNEMMDQGIPPNIVTFNTLLDGLCKEGKVRKAQELFTTMGESQMDKVHEQFDCSSVLAPNG</sequence>
<keyword evidence="1" id="KW-0677">Repeat</keyword>
<feature type="region of interest" description="Disordered" evidence="3">
    <location>
        <begin position="15"/>
        <end position="42"/>
    </location>
</feature>
<reference evidence="4" key="1">
    <citation type="submission" date="2017-07" db="EMBL/GenBank/DDBJ databases">
        <title>Taro Niue Genome Assembly and Annotation.</title>
        <authorList>
            <person name="Atibalentja N."/>
            <person name="Keating K."/>
            <person name="Fields C.J."/>
        </authorList>
    </citation>
    <scope>NUCLEOTIDE SEQUENCE</scope>
    <source>
        <strain evidence="4">Niue_2</strain>
        <tissue evidence="4">Leaf</tissue>
    </source>
</reference>
<dbReference type="PANTHER" id="PTHR45613">
    <property type="entry name" value="PENTATRICOPEPTIDE REPEAT-CONTAINING PROTEIN"/>
    <property type="match status" value="1"/>
</dbReference>
<evidence type="ECO:0000256" key="3">
    <source>
        <dbReference type="SAM" id="MobiDB-lite"/>
    </source>
</evidence>
<dbReference type="Gene3D" id="1.25.40.10">
    <property type="entry name" value="Tetratricopeptide repeat domain"/>
    <property type="match status" value="3"/>
</dbReference>
<dbReference type="Proteomes" id="UP000652761">
    <property type="component" value="Unassembled WGS sequence"/>
</dbReference>
<protein>
    <recommendedName>
        <fullName evidence="6">Pentatricopeptide repeat-containing protein</fullName>
    </recommendedName>
</protein>
<evidence type="ECO:0008006" key="6">
    <source>
        <dbReference type="Google" id="ProtNLM"/>
    </source>
</evidence>